<sequence>MISINTNIGAMAAVQNLASTSRDLQATQNAIATGKKVATAKDNGAIWTIANKMSSDVMAYGRVRESNERAGAILDTAIAAGEGIMELLNEMKGKALAASQAGLSAASQAALAADFAQLRDQITNVIANASFDGANMVGATPASAISLGDAAGGNTITIAGVNLSLGGSVVTVATTSAADTAANAATALGLVNTSITNLGTQLATWGAGAKRLEVHREFIAKLTDALNVGIGAIRDADLSQESAKLQSLQVKQQLGVQALSIANSSAQSALSLFR</sequence>
<keyword evidence="4" id="KW-0964">Secreted</keyword>
<comment type="function">
    <text evidence="4">Flagellin is the subunit protein which polymerizes to form the filaments of bacterial flagella.</text>
</comment>
<proteinExistence type="inferred from homology"/>
<dbReference type="PANTHER" id="PTHR42792:SF2">
    <property type="entry name" value="FLAGELLIN"/>
    <property type="match status" value="1"/>
</dbReference>
<keyword evidence="8" id="KW-1185">Reference proteome</keyword>
<dbReference type="OrthoDB" id="8328560at2"/>
<dbReference type="GO" id="GO:0009288">
    <property type="term" value="C:bacterial-type flagellum"/>
    <property type="evidence" value="ECO:0007669"/>
    <property type="project" value="UniProtKB-SubCell"/>
</dbReference>
<dbReference type="InterPro" id="IPR001029">
    <property type="entry name" value="Flagellin_N"/>
</dbReference>
<comment type="subunit">
    <text evidence="2">In C.crescentus, the flagellar filament is composed of multiple flagellins of 29 kDa; 27 kDa and 25 kDa.</text>
</comment>
<dbReference type="GO" id="GO:0005198">
    <property type="term" value="F:structural molecule activity"/>
    <property type="evidence" value="ECO:0007669"/>
    <property type="project" value="UniProtKB-UniRule"/>
</dbReference>
<evidence type="ECO:0000259" key="6">
    <source>
        <dbReference type="Pfam" id="PF00700"/>
    </source>
</evidence>
<keyword evidence="3 4" id="KW-0975">Bacterial flagellum</keyword>
<keyword evidence="7" id="KW-0966">Cell projection</keyword>
<dbReference type="RefSeq" id="WP_108984568.1">
    <property type="nucleotide sequence ID" value="NZ_BFBR01000003.1"/>
</dbReference>
<feature type="domain" description="Flagellin N-terminal" evidence="5">
    <location>
        <begin position="4"/>
        <end position="136"/>
    </location>
</feature>
<gene>
    <name evidence="7" type="primary">fliC_4</name>
    <name evidence="7" type="ORF">PbB2_01371</name>
</gene>
<protein>
    <recommendedName>
        <fullName evidence="4">Flagellin</fullName>
    </recommendedName>
</protein>
<comment type="caution">
    <text evidence="7">The sequence shown here is derived from an EMBL/GenBank/DDBJ whole genome shotgun (WGS) entry which is preliminary data.</text>
</comment>
<evidence type="ECO:0000256" key="4">
    <source>
        <dbReference type="RuleBase" id="RU362073"/>
    </source>
</evidence>
<accession>A0A2P2E9G5</accession>
<evidence type="ECO:0000313" key="7">
    <source>
        <dbReference type="EMBL" id="GBF57702.1"/>
    </source>
</evidence>
<dbReference type="SUPFAM" id="SSF64518">
    <property type="entry name" value="Phase 1 flagellin"/>
    <property type="match status" value="1"/>
</dbReference>
<dbReference type="EMBL" id="BFBR01000003">
    <property type="protein sequence ID" value="GBF57702.1"/>
    <property type="molecule type" value="Genomic_DNA"/>
</dbReference>
<dbReference type="InterPro" id="IPR001492">
    <property type="entry name" value="Flagellin"/>
</dbReference>
<comment type="similarity">
    <text evidence="1 4">Belongs to the bacterial flagellin family.</text>
</comment>
<organism evidence="7 8">
    <name type="scientific">Candidatus Phycosocius bacilliformis</name>
    <dbReference type="NCBI Taxonomy" id="1445552"/>
    <lineage>
        <taxon>Bacteria</taxon>
        <taxon>Pseudomonadati</taxon>
        <taxon>Pseudomonadota</taxon>
        <taxon>Alphaproteobacteria</taxon>
        <taxon>Caulobacterales</taxon>
        <taxon>Caulobacterales incertae sedis</taxon>
        <taxon>Candidatus Phycosocius</taxon>
    </lineage>
</organism>
<comment type="subcellular location">
    <subcellularLocation>
        <location evidence="4">Secreted</location>
    </subcellularLocation>
    <subcellularLocation>
        <location evidence="4">Bacterial flagellum</location>
    </subcellularLocation>
</comment>
<keyword evidence="7" id="KW-0969">Cilium</keyword>
<reference evidence="7 8" key="1">
    <citation type="journal article" date="2018" name="Genome Announc.">
        <title>Draft Genome Sequence of "Candidatus Phycosocius bacilliformis," an Alphaproteobacterial Ectosymbiont of the Hydrocarbon-Producing Green Alga Botryococcus braunii.</title>
        <authorList>
            <person name="Tanabe Y."/>
            <person name="Yamaguchi H."/>
            <person name="Watanabe M.M."/>
        </authorList>
    </citation>
    <scope>NUCLEOTIDE SEQUENCE [LARGE SCALE GENOMIC DNA]</scope>
    <source>
        <strain evidence="7 8">BOTRYCO-2</strain>
    </source>
</reference>
<keyword evidence="7" id="KW-0282">Flagellum</keyword>
<dbReference type="Gene3D" id="1.20.1330.10">
    <property type="entry name" value="f41 fragment of flagellin, N-terminal domain"/>
    <property type="match status" value="1"/>
</dbReference>
<dbReference type="Pfam" id="PF00700">
    <property type="entry name" value="Flagellin_C"/>
    <property type="match status" value="1"/>
</dbReference>
<dbReference type="AlphaFoldDB" id="A0A2P2E9G5"/>
<dbReference type="Proteomes" id="UP000245086">
    <property type="component" value="Unassembled WGS sequence"/>
</dbReference>
<dbReference type="InterPro" id="IPR046358">
    <property type="entry name" value="Flagellin_C"/>
</dbReference>
<dbReference type="Pfam" id="PF00669">
    <property type="entry name" value="Flagellin_N"/>
    <property type="match status" value="1"/>
</dbReference>
<evidence type="ECO:0000259" key="5">
    <source>
        <dbReference type="Pfam" id="PF00669"/>
    </source>
</evidence>
<dbReference type="PANTHER" id="PTHR42792">
    <property type="entry name" value="FLAGELLIN"/>
    <property type="match status" value="1"/>
</dbReference>
<feature type="domain" description="Flagellin C-terminal" evidence="6">
    <location>
        <begin position="189"/>
        <end position="273"/>
    </location>
</feature>
<dbReference type="GO" id="GO:0005576">
    <property type="term" value="C:extracellular region"/>
    <property type="evidence" value="ECO:0007669"/>
    <property type="project" value="UniProtKB-SubCell"/>
</dbReference>
<evidence type="ECO:0000256" key="3">
    <source>
        <dbReference type="ARBA" id="ARBA00023143"/>
    </source>
</evidence>
<name>A0A2P2E9G5_9PROT</name>
<evidence type="ECO:0000256" key="2">
    <source>
        <dbReference type="ARBA" id="ARBA00011829"/>
    </source>
</evidence>
<evidence type="ECO:0000256" key="1">
    <source>
        <dbReference type="ARBA" id="ARBA00005709"/>
    </source>
</evidence>
<evidence type="ECO:0000313" key="8">
    <source>
        <dbReference type="Proteomes" id="UP000245086"/>
    </source>
</evidence>